<dbReference type="Proteomes" id="UP000317429">
    <property type="component" value="Chromosome"/>
</dbReference>
<evidence type="ECO:0000313" key="1">
    <source>
        <dbReference type="EMBL" id="QDU89406.1"/>
    </source>
</evidence>
<dbReference type="AlphaFoldDB" id="A0A518DD93"/>
<evidence type="ECO:0000313" key="2">
    <source>
        <dbReference type="Proteomes" id="UP000317429"/>
    </source>
</evidence>
<organism evidence="1 2">
    <name type="scientific">Pirellulimonas nuda</name>
    <dbReference type="NCBI Taxonomy" id="2528009"/>
    <lineage>
        <taxon>Bacteria</taxon>
        <taxon>Pseudomonadati</taxon>
        <taxon>Planctomycetota</taxon>
        <taxon>Planctomycetia</taxon>
        <taxon>Pirellulales</taxon>
        <taxon>Lacipirellulaceae</taxon>
        <taxon>Pirellulimonas</taxon>
    </lineage>
</organism>
<protein>
    <submittedName>
        <fullName evidence="1">Uncharacterized protein</fullName>
    </submittedName>
</protein>
<proteinExistence type="predicted"/>
<gene>
    <name evidence="1" type="ORF">Pla175_27960</name>
</gene>
<dbReference type="EMBL" id="CP036291">
    <property type="protein sequence ID" value="QDU89406.1"/>
    <property type="molecule type" value="Genomic_DNA"/>
</dbReference>
<name>A0A518DD93_9BACT</name>
<reference evidence="1 2" key="1">
    <citation type="submission" date="2019-02" db="EMBL/GenBank/DDBJ databases">
        <title>Deep-cultivation of Planctomycetes and their phenomic and genomic characterization uncovers novel biology.</title>
        <authorList>
            <person name="Wiegand S."/>
            <person name="Jogler M."/>
            <person name="Boedeker C."/>
            <person name="Pinto D."/>
            <person name="Vollmers J."/>
            <person name="Rivas-Marin E."/>
            <person name="Kohn T."/>
            <person name="Peeters S.H."/>
            <person name="Heuer A."/>
            <person name="Rast P."/>
            <person name="Oberbeckmann S."/>
            <person name="Bunk B."/>
            <person name="Jeske O."/>
            <person name="Meyerdierks A."/>
            <person name="Storesund J.E."/>
            <person name="Kallscheuer N."/>
            <person name="Luecker S."/>
            <person name="Lage O.M."/>
            <person name="Pohl T."/>
            <person name="Merkel B.J."/>
            <person name="Hornburger P."/>
            <person name="Mueller R.-W."/>
            <person name="Bruemmer F."/>
            <person name="Labrenz M."/>
            <person name="Spormann A.M."/>
            <person name="Op den Camp H."/>
            <person name="Overmann J."/>
            <person name="Amann R."/>
            <person name="Jetten M.S.M."/>
            <person name="Mascher T."/>
            <person name="Medema M.H."/>
            <person name="Devos D.P."/>
            <person name="Kaster A.-K."/>
            <person name="Ovreas L."/>
            <person name="Rohde M."/>
            <person name="Galperin M.Y."/>
            <person name="Jogler C."/>
        </authorList>
    </citation>
    <scope>NUCLEOTIDE SEQUENCE [LARGE SCALE GENOMIC DNA]</scope>
    <source>
        <strain evidence="1 2">Pla175</strain>
    </source>
</reference>
<accession>A0A518DD93</accession>
<dbReference type="KEGG" id="pnd:Pla175_27960"/>
<sequence>MQCPHCTSTDVHPSRRHDSLVFRLLLVARMRCHACQRKFFALAWRRAA</sequence>
<keyword evidence="2" id="KW-1185">Reference proteome</keyword>